<feature type="region of interest" description="Disordered" evidence="1">
    <location>
        <begin position="93"/>
        <end position="113"/>
    </location>
</feature>
<evidence type="ECO:0008006" key="4">
    <source>
        <dbReference type="Google" id="ProtNLM"/>
    </source>
</evidence>
<feature type="compositionally biased region" description="Acidic residues" evidence="1">
    <location>
        <begin position="126"/>
        <end position="136"/>
    </location>
</feature>
<feature type="region of interest" description="Disordered" evidence="1">
    <location>
        <begin position="126"/>
        <end position="188"/>
    </location>
</feature>
<dbReference type="PANTHER" id="PTHR35381">
    <property type="entry name" value="EF-HAND DOMAIN-CONTAINING PROTEIN"/>
    <property type="match status" value="1"/>
</dbReference>
<reference evidence="2 3" key="1">
    <citation type="submission" date="2014-06" db="EMBL/GenBank/DDBJ databases">
        <authorList>
            <person name="Swart Estienne"/>
        </authorList>
    </citation>
    <scope>NUCLEOTIDE SEQUENCE [LARGE SCALE GENOMIC DNA]</scope>
    <source>
        <strain evidence="2 3">130c</strain>
    </source>
</reference>
<feature type="region of interest" description="Disordered" evidence="1">
    <location>
        <begin position="398"/>
        <end position="425"/>
    </location>
</feature>
<feature type="compositionally biased region" description="Polar residues" evidence="1">
    <location>
        <begin position="156"/>
        <end position="188"/>
    </location>
</feature>
<dbReference type="OMA" id="QEDHHNY"/>
<feature type="compositionally biased region" description="Basic and acidic residues" evidence="1">
    <location>
        <begin position="355"/>
        <end position="367"/>
    </location>
</feature>
<keyword evidence="3" id="KW-1185">Reference proteome</keyword>
<dbReference type="Proteomes" id="UP000039865">
    <property type="component" value="Unassembled WGS sequence"/>
</dbReference>
<dbReference type="OrthoDB" id="299634at2759"/>
<evidence type="ECO:0000313" key="2">
    <source>
        <dbReference type="EMBL" id="CDW86863.1"/>
    </source>
</evidence>
<evidence type="ECO:0000256" key="1">
    <source>
        <dbReference type="SAM" id="MobiDB-lite"/>
    </source>
</evidence>
<organism evidence="2 3">
    <name type="scientific">Stylonychia lemnae</name>
    <name type="common">Ciliate</name>
    <dbReference type="NCBI Taxonomy" id="5949"/>
    <lineage>
        <taxon>Eukaryota</taxon>
        <taxon>Sar</taxon>
        <taxon>Alveolata</taxon>
        <taxon>Ciliophora</taxon>
        <taxon>Intramacronucleata</taxon>
        <taxon>Spirotrichea</taxon>
        <taxon>Stichotrichia</taxon>
        <taxon>Sporadotrichida</taxon>
        <taxon>Oxytrichidae</taxon>
        <taxon>Stylonychinae</taxon>
        <taxon>Stylonychia</taxon>
    </lineage>
</organism>
<protein>
    <recommendedName>
        <fullName evidence="4">EF-hand domain-containing protein</fullName>
    </recommendedName>
</protein>
<dbReference type="PANTHER" id="PTHR35381:SF1">
    <property type="entry name" value="EF-HAND DOMAIN-CONTAINING PROTEIN"/>
    <property type="match status" value="1"/>
</dbReference>
<dbReference type="AlphaFoldDB" id="A0A078B168"/>
<feature type="compositionally biased region" description="Polar residues" evidence="1">
    <location>
        <begin position="103"/>
        <end position="112"/>
    </location>
</feature>
<dbReference type="Gene3D" id="1.10.238.10">
    <property type="entry name" value="EF-hand"/>
    <property type="match status" value="1"/>
</dbReference>
<evidence type="ECO:0000313" key="3">
    <source>
        <dbReference type="Proteomes" id="UP000039865"/>
    </source>
</evidence>
<name>A0A078B168_STYLE</name>
<feature type="compositionally biased region" description="Low complexity" evidence="1">
    <location>
        <begin position="143"/>
        <end position="155"/>
    </location>
</feature>
<dbReference type="EMBL" id="CCKQ01015049">
    <property type="protein sequence ID" value="CDW86863.1"/>
    <property type="molecule type" value="Genomic_DNA"/>
</dbReference>
<dbReference type="InParanoid" id="A0A078B168"/>
<sequence>MEILKISLDLGDGQVEDIIIHDDDSPTDLAHNFCLRHNLNHEMFEILQNQFRAKKDSVKQTYYNRVLSQNHSKINNNQGSSYNFYQQINTNRNQSTTQRNHSTDQQQDSQISPLKEEYLENNMDDEEGDVLSDDQDNLAPHGNNSKNINKSNSNNRSVTPTKSQSTISNNRNIKTQRQGNQSQNQDSNYNAGIRLYLKGVKKQEELTRQAQEAKVLQEVKEYEGLTFQPQLHTKKSKQFVRNGKPEDFLINYGRFIQEKHAKLRKEYQYQQENFDFKPKINNKSKRIDQEKSMYAEENVETSSFGGNMNDISINQKDRFSELYEDGLKKKLRQLIAKRRISSGGNDSKDNIGSPERQDLNQQHKRDTSQTVFDRMYDQAQNKKQKLSMIQHIHQQNIDKQTGKPLFRPQTGRSPISRPADNGQNIGDHLYQQYHKQQEKKQKQQELHMIQIKDMHKKSQTNNKVSSQIVEQKQRTKLGEIFDVFDSDNDGQISSKRIDISKINADVLEILSPLLIELEHIGETLDRLEFIDSALALYQTLNVHQRNQILKFSLKIQK</sequence>
<gene>
    <name evidence="2" type="primary">Contig6558.g7016</name>
    <name evidence="2" type="ORF">STYLEM_15962</name>
</gene>
<proteinExistence type="predicted"/>
<feature type="region of interest" description="Disordered" evidence="1">
    <location>
        <begin position="338"/>
        <end position="369"/>
    </location>
</feature>
<accession>A0A078B168</accession>